<accession>A0ABP1FRV7</accession>
<evidence type="ECO:0000313" key="2">
    <source>
        <dbReference type="Proteomes" id="UP001497392"/>
    </source>
</evidence>
<dbReference type="EMBL" id="CAXHTA020000003">
    <property type="protein sequence ID" value="CAL5220257.1"/>
    <property type="molecule type" value="Genomic_DNA"/>
</dbReference>
<proteinExistence type="predicted"/>
<comment type="caution">
    <text evidence="1">The sequence shown here is derived from an EMBL/GenBank/DDBJ whole genome shotgun (WGS) entry which is preliminary data.</text>
</comment>
<dbReference type="InterPro" id="IPR011990">
    <property type="entry name" value="TPR-like_helical_dom_sf"/>
</dbReference>
<dbReference type="Proteomes" id="UP001497392">
    <property type="component" value="Unassembled WGS sequence"/>
</dbReference>
<reference evidence="1 2" key="1">
    <citation type="submission" date="2024-06" db="EMBL/GenBank/DDBJ databases">
        <authorList>
            <person name="Kraege A."/>
            <person name="Thomma B."/>
        </authorList>
    </citation>
    <scope>NUCLEOTIDE SEQUENCE [LARGE SCALE GENOMIC DNA]</scope>
</reference>
<dbReference type="PANTHER" id="PTHR40375:SF2">
    <property type="entry name" value="SPORULATION-SPECIFIC PROTEIN 22"/>
    <property type="match status" value="1"/>
</dbReference>
<name>A0ABP1FRV7_9CHLO</name>
<keyword evidence="2" id="KW-1185">Reference proteome</keyword>
<evidence type="ECO:0000313" key="1">
    <source>
        <dbReference type="EMBL" id="CAL5220257.1"/>
    </source>
</evidence>
<dbReference type="Gene3D" id="1.25.40.10">
    <property type="entry name" value="Tetratricopeptide repeat domain"/>
    <property type="match status" value="1"/>
</dbReference>
<gene>
    <name evidence="1" type="primary">g2237</name>
    <name evidence="1" type="ORF">VP750_LOCUS1916</name>
</gene>
<dbReference type="PANTHER" id="PTHR40375">
    <property type="entry name" value="SPORULATION-SPECIFIC PROTEIN 22"/>
    <property type="match status" value="1"/>
</dbReference>
<protein>
    <submittedName>
        <fullName evidence="1">G2237 protein</fullName>
    </submittedName>
</protein>
<organism evidence="1 2">
    <name type="scientific">Coccomyxa viridis</name>
    <dbReference type="NCBI Taxonomy" id="1274662"/>
    <lineage>
        <taxon>Eukaryota</taxon>
        <taxon>Viridiplantae</taxon>
        <taxon>Chlorophyta</taxon>
        <taxon>core chlorophytes</taxon>
        <taxon>Trebouxiophyceae</taxon>
        <taxon>Trebouxiophyceae incertae sedis</taxon>
        <taxon>Coccomyxaceae</taxon>
        <taxon>Coccomyxa</taxon>
    </lineage>
</organism>
<dbReference type="InterPro" id="IPR039057">
    <property type="entry name" value="Spo22/ZIP4"/>
</dbReference>
<dbReference type="SUPFAM" id="SSF48452">
    <property type="entry name" value="TPR-like"/>
    <property type="match status" value="1"/>
</dbReference>
<sequence>MNANPGLEFSSDEKADIWHIISDLAKRADIRESVAKAPDAKVLQTGFGASEEKKIIKEVDALFLELVNHKKIREQFEQEDALTKNRRKTMYALLYYCGTLYFTSKDYVACVGLYNAALEYAEPDAKATVARQLVLAHKALQDLDSVLDKLSFRLDLAASYHPSSVETTYAKIKALLLQGEARKALNLLDPLIACEEVDPDYLRVVRLEAELAESIPVSKLALNMLWEVAAQQDPSRRPGNDGAIAERLIKAIAEPANKPDAIGGEGPSKDSIHQELAGLFSQAQHCLESVGWDSFCGEGSPAWLARAAFVAAFKAQDAGESVAAAVLFRASAYIYEALPSPTPIQLVMKRDAYMRAIKATLAAHAHHPERGFYLPLAQALLDKAFVALEATRQDPIKAEDPLKARSLLYTVELDLASRQHRHSHLLQLIEQLKEQYTPHQLLHLACTCLSFPCCAYPPAARAAFSAALERMNRGDEPPCMDLLAEAVEDVYSVCNDKDALTLLAEITTYVRRTDAPPYPQE</sequence>